<dbReference type="PANTHER" id="PTHR10039">
    <property type="entry name" value="AMELOGENIN"/>
    <property type="match status" value="1"/>
</dbReference>
<feature type="domain" description="Nephrocystin 3-like N-terminal" evidence="4">
    <location>
        <begin position="382"/>
        <end position="547"/>
    </location>
</feature>
<proteinExistence type="predicted"/>
<comment type="caution">
    <text evidence="5">The sequence shown here is derived from an EMBL/GenBank/DDBJ whole genome shotgun (WGS) entry which is preliminary data.</text>
</comment>
<dbReference type="OrthoDB" id="195446at2759"/>
<dbReference type="SUPFAM" id="SSF52540">
    <property type="entry name" value="P-loop containing nucleoside triphosphate hydrolases"/>
    <property type="match status" value="1"/>
</dbReference>
<evidence type="ECO:0000313" key="6">
    <source>
        <dbReference type="Proteomes" id="UP000234254"/>
    </source>
</evidence>
<evidence type="ECO:0000259" key="2">
    <source>
        <dbReference type="Pfam" id="PF01048"/>
    </source>
</evidence>
<evidence type="ECO:0000256" key="1">
    <source>
        <dbReference type="ARBA" id="ARBA00022737"/>
    </source>
</evidence>
<dbReference type="GO" id="GO:0009116">
    <property type="term" value="P:nucleoside metabolic process"/>
    <property type="evidence" value="ECO:0007669"/>
    <property type="project" value="InterPro"/>
</dbReference>
<feature type="domain" description="Nucleoside phosphorylase" evidence="2">
    <location>
        <begin position="36"/>
        <end position="318"/>
    </location>
</feature>
<dbReference type="Gene3D" id="3.40.50.1580">
    <property type="entry name" value="Nucleoside phosphorylase domain"/>
    <property type="match status" value="1"/>
</dbReference>
<sequence length="854" mass="94876">MGDAGVDSQIVSSEAGYKIAGLGPHAVNLTYSDYTVGWICALPRELTAATAILDQIHPNLPKPSDDPNAYTLGSIGKHNIVIACLPRGEISNSSIAISATQMARTFPFIKFSLLVGIGGGIPPKVSLGDVVVGTPGDEHQGVVEWDFGKAQDGRPFGRVGGHNSPPTALLTALAKMESQGELWGYKIPQYLDDMGRKWPNMVPAYTHASCRKGHSIARIDLDLEQVEMDAPERRSEGMRVHYGLIASGSQAVTDARFRDSLDEYLGGDVMCVETGAAGLMDDFPCLVIRGISNYADSQTTDEWQEYAAGVAAACAKELLQYVQPSEVVGERSDQDILGHVVGTLEIIRSKMARNEDLEILNWLTPIDYGPRHSELIRKRQPGTGQWFLDSDEYCFWRTSDCQTLFCPGIPGAGKTMMTAIVIDDLTTRLLQDQSVGIAYIYCNFRHKDEQRLEDLLASLLKQLCQDRPFALDIVRPIHNKHKNKQTRPLLGEIMQALVSVARIYSRVFIIVDALDECQTSDGCLAGFLSQLTNLQAQCGVNIFATSRFIPQISETFKSSTKLEIRAHDQDIRGYLRARVSQLQSTILASHIEDIQNSITEAADGMFLLAQLHFDTVKTRKTIKKVRDSLKSLPTGFAYKHPYNDTMQRIWELDSDSQKLARDTLSWITYAKRPLSPTELQHALAVEHDEPDLGHDNLPQIEEAISVCAGLVTVDEASGIIQFAHCTIQEYFQQTQKHWFPDAETKIAQTCISYLSFRAFETGPCRTGWDLTERLHVYPLYDYATCNWGHHARGASTLFSEAVEFLNSFLQRAGNDARSTFGQRKDSNALKIRDVSGRALLPWRVEDGDSGRLDH</sequence>
<keyword evidence="1" id="KW-0677">Repeat</keyword>
<evidence type="ECO:0000259" key="4">
    <source>
        <dbReference type="Pfam" id="PF24883"/>
    </source>
</evidence>
<dbReference type="Proteomes" id="UP000234254">
    <property type="component" value="Unassembled WGS sequence"/>
</dbReference>
<dbReference type="SUPFAM" id="SSF53167">
    <property type="entry name" value="Purine and uridine phosphorylases"/>
    <property type="match status" value="1"/>
</dbReference>
<dbReference type="VEuPathDB" id="FungiDB:P168DRAFT_337506"/>
<dbReference type="Gene3D" id="3.40.50.300">
    <property type="entry name" value="P-loop containing nucleotide triphosphate hydrolases"/>
    <property type="match status" value="1"/>
</dbReference>
<dbReference type="GO" id="GO:0003824">
    <property type="term" value="F:catalytic activity"/>
    <property type="evidence" value="ECO:0007669"/>
    <property type="project" value="InterPro"/>
</dbReference>
<evidence type="ECO:0000259" key="3">
    <source>
        <dbReference type="Pfam" id="PF22939"/>
    </source>
</evidence>
<dbReference type="RefSeq" id="XP_024688762.1">
    <property type="nucleotide sequence ID" value="XM_024841747.1"/>
</dbReference>
<evidence type="ECO:0000313" key="5">
    <source>
        <dbReference type="EMBL" id="PKY00168.1"/>
    </source>
</evidence>
<gene>
    <name evidence="5" type="ORF">P168DRAFT_337506</name>
</gene>
<dbReference type="EMBL" id="MSFM01000016">
    <property type="protein sequence ID" value="PKY00168.1"/>
    <property type="molecule type" value="Genomic_DNA"/>
</dbReference>
<dbReference type="InterPro" id="IPR000845">
    <property type="entry name" value="Nucleoside_phosphorylase_d"/>
</dbReference>
<dbReference type="InterPro" id="IPR056884">
    <property type="entry name" value="NPHP3-like_N"/>
</dbReference>
<dbReference type="InterPro" id="IPR035994">
    <property type="entry name" value="Nucleoside_phosphorylase_sf"/>
</dbReference>
<dbReference type="AlphaFoldDB" id="A0A2I1CRC5"/>
<dbReference type="Pfam" id="PF01048">
    <property type="entry name" value="PNP_UDP_1"/>
    <property type="match status" value="1"/>
</dbReference>
<dbReference type="PANTHER" id="PTHR10039:SF15">
    <property type="entry name" value="NACHT DOMAIN-CONTAINING PROTEIN"/>
    <property type="match status" value="1"/>
</dbReference>
<organism evidence="5 6">
    <name type="scientific">Aspergillus campestris (strain IBT 28561)</name>
    <dbReference type="NCBI Taxonomy" id="1392248"/>
    <lineage>
        <taxon>Eukaryota</taxon>
        <taxon>Fungi</taxon>
        <taxon>Dikarya</taxon>
        <taxon>Ascomycota</taxon>
        <taxon>Pezizomycotina</taxon>
        <taxon>Eurotiomycetes</taxon>
        <taxon>Eurotiomycetidae</taxon>
        <taxon>Eurotiales</taxon>
        <taxon>Aspergillaceae</taxon>
        <taxon>Aspergillus</taxon>
        <taxon>Aspergillus subgen. Circumdati</taxon>
    </lineage>
</organism>
<dbReference type="GeneID" id="36549274"/>
<dbReference type="Pfam" id="PF22939">
    <property type="entry name" value="WHD_GPIID"/>
    <property type="match status" value="1"/>
</dbReference>
<dbReference type="InterPro" id="IPR027417">
    <property type="entry name" value="P-loop_NTPase"/>
</dbReference>
<reference evidence="5" key="1">
    <citation type="submission" date="2016-12" db="EMBL/GenBank/DDBJ databases">
        <title>The genomes of Aspergillus section Nigri reveals drivers in fungal speciation.</title>
        <authorList>
            <consortium name="DOE Joint Genome Institute"/>
            <person name="Vesth T.C."/>
            <person name="Nybo J."/>
            <person name="Theobald S."/>
            <person name="Brandl J."/>
            <person name="Frisvad J.C."/>
            <person name="Nielsen K.F."/>
            <person name="Lyhne E.K."/>
            <person name="Kogle M.E."/>
            <person name="Kuo A."/>
            <person name="Riley R."/>
            <person name="Clum A."/>
            <person name="Nolan M."/>
            <person name="Lipzen A."/>
            <person name="Salamov A."/>
            <person name="Henrissat B."/>
            <person name="Wiebenga A."/>
            <person name="De vries R.P."/>
            <person name="Grigoriev I.V."/>
            <person name="Mortensen U.H."/>
            <person name="Andersen M.R."/>
            <person name="Baker S.E."/>
        </authorList>
    </citation>
    <scope>NUCLEOTIDE SEQUENCE</scope>
    <source>
        <strain evidence="5">IBT 28561</strain>
    </source>
</reference>
<protein>
    <submittedName>
        <fullName evidence="5">Nucleoside phosphorylase</fullName>
    </submittedName>
</protein>
<dbReference type="InterPro" id="IPR054471">
    <property type="entry name" value="GPIID_WHD"/>
</dbReference>
<name>A0A2I1CRC5_ASPC2</name>
<keyword evidence="6" id="KW-1185">Reference proteome</keyword>
<dbReference type="Pfam" id="PF24883">
    <property type="entry name" value="NPHP3_N"/>
    <property type="match status" value="1"/>
</dbReference>
<accession>A0A2I1CRC5</accession>
<feature type="domain" description="GPI inositol-deacylase winged helix" evidence="3">
    <location>
        <begin position="655"/>
        <end position="733"/>
    </location>
</feature>